<dbReference type="PANTHER" id="PTHR15672">
    <property type="entry name" value="CAMP-REGULATED PHOSPHOPROTEIN 21 RELATED R3H DOMAIN CONTAINING PROTEIN"/>
    <property type="match status" value="1"/>
</dbReference>
<feature type="compositionally biased region" description="Polar residues" evidence="1">
    <location>
        <begin position="651"/>
        <end position="660"/>
    </location>
</feature>
<dbReference type="Proteomes" id="UP000001861">
    <property type="component" value="Unassembled WGS sequence"/>
</dbReference>
<feature type="domain" description="SUZ" evidence="2">
    <location>
        <begin position="182"/>
        <end position="277"/>
    </location>
</feature>
<dbReference type="HOGENOM" id="CLU_015422_0_0_1"/>
<dbReference type="STRING" id="240176.A8N931"/>
<dbReference type="OMA" id="NDAYGPR"/>
<dbReference type="InterPro" id="IPR036867">
    <property type="entry name" value="R3H_dom_sf"/>
</dbReference>
<feature type="compositionally biased region" description="Polar residues" evidence="1">
    <location>
        <begin position="237"/>
        <end position="251"/>
    </location>
</feature>
<protein>
    <recommendedName>
        <fullName evidence="2">SUZ domain-containing protein</fullName>
    </recommendedName>
</protein>
<dbReference type="AlphaFoldDB" id="A8N931"/>
<feature type="compositionally biased region" description="Basic and acidic residues" evidence="1">
    <location>
        <begin position="335"/>
        <end position="344"/>
    </location>
</feature>
<dbReference type="RefSeq" id="XP_001831359.2">
    <property type="nucleotide sequence ID" value="XM_001831307.2"/>
</dbReference>
<feature type="compositionally biased region" description="Low complexity" evidence="1">
    <location>
        <begin position="1"/>
        <end position="22"/>
    </location>
</feature>
<dbReference type="GO" id="GO:0003676">
    <property type="term" value="F:nucleic acid binding"/>
    <property type="evidence" value="ECO:0007669"/>
    <property type="project" value="InterPro"/>
</dbReference>
<feature type="compositionally biased region" description="Low complexity" evidence="1">
    <location>
        <begin position="509"/>
        <end position="520"/>
    </location>
</feature>
<feature type="region of interest" description="Disordered" evidence="1">
    <location>
        <begin position="191"/>
        <end position="258"/>
    </location>
</feature>
<evidence type="ECO:0000313" key="4">
    <source>
        <dbReference type="Proteomes" id="UP000001861"/>
    </source>
</evidence>
<dbReference type="EMBL" id="AACS02000007">
    <property type="protein sequence ID" value="EAU90522.2"/>
    <property type="molecule type" value="Genomic_DNA"/>
</dbReference>
<dbReference type="SUPFAM" id="SSF82708">
    <property type="entry name" value="R3H domain"/>
    <property type="match status" value="1"/>
</dbReference>
<dbReference type="KEGG" id="cci:CC1G_00906"/>
<comment type="caution">
    <text evidence="3">The sequence shown here is derived from an EMBL/GenBank/DDBJ whole genome shotgun (WGS) entry which is preliminary data.</text>
</comment>
<feature type="compositionally biased region" description="Pro residues" evidence="1">
    <location>
        <begin position="482"/>
        <end position="492"/>
    </location>
</feature>
<sequence>MNTSTPPAPTTTNSSPTATMPTRNEDKIVNISDSTQPSHSPSASSPLPTNISQSTSNSQTPPPVTILSPSATTANSNANSAVPGPPAMAPNSATASGTSSPSTPDVDPQIIEALKSKDRIYVLKLGELMEGLIKEKRQRVDLTPATTYQRLLVHRCSAYYKLAPEADPVTKGIFVRLTPESRIPERRICELVPPESSSQPTFKIMQRSAQDRRNKSHSQAGSVAGEDADLSDVEPSESGSLGGRSNTTGSSTKKHMTIQEREAAYNEARSRIFMDFEEKEKAKEKDMSASSSSSLSLNSASASSINGDASSLGDVDESVNSPTTESEWSGPSHQFSRERKDNRRGGSGNASASSSTRSFRGGYHGNSSNPSSRNSRASSPSFTYASLYEPAPTQQLYDPNQPPNQANPPYGTQYYHPFAPPGQGYVPYPGYYPPYHPYQPMPHDPHHHHPSDPSPPRNMEHYPPQPAGYHYPMWQQLNQPQMHPPAPVPPHQAPGHPATSPPHSPPQYPYMGPGYGYPMPGYYPQPPGQPMTSQPPPPGQVGVQGQIYDPNRPVNGPAGPQGGPNAPLHPPHGHNTSHQNGRAPMPHGALQPNGRNPPLRNNSGPAGNGGNRVKTNPSMGRNPWSHGPGVGSGGYPVPSNPNNADVVGPRLTSSRRQANLSGGSSTANSRTSSNNNDDGLSTAAIIFNDFVVVPPHIYLYGFIATSIARKT</sequence>
<dbReference type="PROSITE" id="PS51673">
    <property type="entry name" value="SUZ"/>
    <property type="match status" value="1"/>
</dbReference>
<keyword evidence="4" id="KW-1185">Reference proteome</keyword>
<evidence type="ECO:0000259" key="2">
    <source>
        <dbReference type="PROSITE" id="PS51673"/>
    </source>
</evidence>
<dbReference type="OrthoDB" id="278430at2759"/>
<feature type="compositionally biased region" description="Low complexity" evidence="1">
    <location>
        <begin position="555"/>
        <end position="566"/>
    </location>
</feature>
<reference evidence="3 4" key="1">
    <citation type="journal article" date="2010" name="Proc. Natl. Acad. Sci. U.S.A.">
        <title>Insights into evolution of multicellular fungi from the assembled chromosomes of the mushroom Coprinopsis cinerea (Coprinus cinereus).</title>
        <authorList>
            <person name="Stajich J.E."/>
            <person name="Wilke S.K."/>
            <person name="Ahren D."/>
            <person name="Au C.H."/>
            <person name="Birren B.W."/>
            <person name="Borodovsky M."/>
            <person name="Burns C."/>
            <person name="Canback B."/>
            <person name="Casselton L.A."/>
            <person name="Cheng C.K."/>
            <person name="Deng J."/>
            <person name="Dietrich F.S."/>
            <person name="Fargo D.C."/>
            <person name="Farman M.L."/>
            <person name="Gathman A.C."/>
            <person name="Goldberg J."/>
            <person name="Guigo R."/>
            <person name="Hoegger P.J."/>
            <person name="Hooker J.B."/>
            <person name="Huggins A."/>
            <person name="James T.Y."/>
            <person name="Kamada T."/>
            <person name="Kilaru S."/>
            <person name="Kodira C."/>
            <person name="Kues U."/>
            <person name="Kupfer D."/>
            <person name="Kwan H.S."/>
            <person name="Lomsadze A."/>
            <person name="Li W."/>
            <person name="Lilly W.W."/>
            <person name="Ma L.J."/>
            <person name="Mackey A.J."/>
            <person name="Manning G."/>
            <person name="Martin F."/>
            <person name="Muraguchi H."/>
            <person name="Natvig D.O."/>
            <person name="Palmerini H."/>
            <person name="Ramesh M.A."/>
            <person name="Rehmeyer C.J."/>
            <person name="Roe B.A."/>
            <person name="Shenoy N."/>
            <person name="Stanke M."/>
            <person name="Ter-Hovhannisyan V."/>
            <person name="Tunlid A."/>
            <person name="Velagapudi R."/>
            <person name="Vision T.J."/>
            <person name="Zeng Q."/>
            <person name="Zolan M.E."/>
            <person name="Pukkila P.J."/>
        </authorList>
    </citation>
    <scope>NUCLEOTIDE SEQUENCE [LARGE SCALE GENOMIC DNA]</scope>
    <source>
        <strain evidence="4">Okayama-7 / 130 / ATCC MYA-4618 / FGSC 9003</strain>
    </source>
</reference>
<dbReference type="Pfam" id="PF12752">
    <property type="entry name" value="SUZ"/>
    <property type="match status" value="1"/>
</dbReference>
<feature type="compositionally biased region" description="Acidic residues" evidence="1">
    <location>
        <begin position="226"/>
        <end position="235"/>
    </location>
</feature>
<feature type="region of interest" description="Disordered" evidence="1">
    <location>
        <begin position="1"/>
        <end position="107"/>
    </location>
</feature>
<dbReference type="CDD" id="cd02642">
    <property type="entry name" value="R3H_encore_like"/>
    <property type="match status" value="1"/>
</dbReference>
<dbReference type="PANTHER" id="PTHR15672:SF8">
    <property type="entry name" value="PROTEIN ENCORE"/>
    <property type="match status" value="1"/>
</dbReference>
<feature type="compositionally biased region" description="Pro residues" evidence="1">
    <location>
        <begin position="499"/>
        <end position="508"/>
    </location>
</feature>
<feature type="region of interest" description="Disordered" evidence="1">
    <location>
        <begin position="439"/>
        <end position="675"/>
    </location>
</feature>
<feature type="compositionally biased region" description="Low complexity" evidence="1">
    <location>
        <begin position="349"/>
        <end position="380"/>
    </location>
</feature>
<dbReference type="VEuPathDB" id="FungiDB:CC1G_00906"/>
<dbReference type="InParanoid" id="A8N931"/>
<dbReference type="GeneID" id="6007831"/>
<gene>
    <name evidence="3" type="ORF">CC1G_00906</name>
</gene>
<dbReference type="InterPro" id="IPR024771">
    <property type="entry name" value="SUZ"/>
</dbReference>
<dbReference type="Gene3D" id="3.30.1370.50">
    <property type="entry name" value="R3H-like domain"/>
    <property type="match status" value="1"/>
</dbReference>
<organism evidence="3 4">
    <name type="scientific">Coprinopsis cinerea (strain Okayama-7 / 130 / ATCC MYA-4618 / FGSC 9003)</name>
    <name type="common">Inky cap fungus</name>
    <name type="synonym">Hormographiella aspergillata</name>
    <dbReference type="NCBI Taxonomy" id="240176"/>
    <lineage>
        <taxon>Eukaryota</taxon>
        <taxon>Fungi</taxon>
        <taxon>Dikarya</taxon>
        <taxon>Basidiomycota</taxon>
        <taxon>Agaricomycotina</taxon>
        <taxon>Agaricomycetes</taxon>
        <taxon>Agaricomycetidae</taxon>
        <taxon>Agaricales</taxon>
        <taxon>Agaricineae</taxon>
        <taxon>Psathyrellaceae</taxon>
        <taxon>Coprinopsis</taxon>
    </lineage>
</organism>
<dbReference type="InterPro" id="IPR051937">
    <property type="entry name" value="R3H_domain_containing"/>
</dbReference>
<evidence type="ECO:0000313" key="3">
    <source>
        <dbReference type="EMBL" id="EAU90522.2"/>
    </source>
</evidence>
<feature type="compositionally biased region" description="Low complexity" evidence="1">
    <location>
        <begin position="89"/>
        <end position="104"/>
    </location>
</feature>
<feature type="compositionally biased region" description="Low complexity" evidence="1">
    <location>
        <begin position="288"/>
        <end position="304"/>
    </location>
</feature>
<name>A8N931_COPC7</name>
<proteinExistence type="predicted"/>
<feature type="compositionally biased region" description="Low complexity" evidence="1">
    <location>
        <begin position="661"/>
        <end position="675"/>
    </location>
</feature>
<feature type="compositionally biased region" description="Pro residues" evidence="1">
    <location>
        <begin position="521"/>
        <end position="539"/>
    </location>
</feature>
<evidence type="ECO:0000256" key="1">
    <source>
        <dbReference type="SAM" id="MobiDB-lite"/>
    </source>
</evidence>
<feature type="region of interest" description="Disordered" evidence="1">
    <location>
        <begin position="283"/>
        <end position="380"/>
    </location>
</feature>
<feature type="compositionally biased region" description="Low complexity" evidence="1">
    <location>
        <begin position="32"/>
        <end position="59"/>
    </location>
</feature>
<feature type="compositionally biased region" description="Low complexity" evidence="1">
    <location>
        <begin position="70"/>
        <end position="81"/>
    </location>
</feature>
<dbReference type="eggNOG" id="KOG2953">
    <property type="taxonomic scope" value="Eukaryota"/>
</dbReference>
<accession>A8N931</accession>
<feature type="region of interest" description="Disordered" evidence="1">
    <location>
        <begin position="393"/>
        <end position="418"/>
    </location>
</feature>
<feature type="compositionally biased region" description="Polar residues" evidence="1">
    <location>
        <begin position="318"/>
        <end position="334"/>
    </location>
</feature>